<dbReference type="SUPFAM" id="SSF53098">
    <property type="entry name" value="Ribonuclease H-like"/>
    <property type="match status" value="1"/>
</dbReference>
<evidence type="ECO:0000313" key="2">
    <source>
        <dbReference type="EMBL" id="RDX89909.1"/>
    </source>
</evidence>
<dbReference type="GO" id="GO:0015074">
    <property type="term" value="P:DNA integration"/>
    <property type="evidence" value="ECO:0007669"/>
    <property type="project" value="InterPro"/>
</dbReference>
<dbReference type="InterPro" id="IPR012337">
    <property type="entry name" value="RNaseH-like_sf"/>
</dbReference>
<proteinExistence type="predicted"/>
<feature type="domain" description="Integrase catalytic" evidence="1">
    <location>
        <begin position="1"/>
        <end position="144"/>
    </location>
</feature>
<protein>
    <recommendedName>
        <fullName evidence="1">Integrase catalytic domain-containing protein</fullName>
    </recommendedName>
</protein>
<dbReference type="PANTHER" id="PTHR37984:SF5">
    <property type="entry name" value="PROTEIN NYNRIN-LIKE"/>
    <property type="match status" value="1"/>
</dbReference>
<sequence length="144" mass="16215">MPKVRRNTQGVAKAVALYYNILAIPQVGCGYPGPLFNGIEIDKVLDCGEPEPVATISAKRIKHFYWKKKICWFGLPTEIVSNNGTQFAFRSIANFCAQLKIRQLFTSVEHPQSNSQAKAANKVILRGLRKRVEEAKGRWVEELP</sequence>
<dbReference type="PROSITE" id="PS50994">
    <property type="entry name" value="INTEGRASE"/>
    <property type="match status" value="1"/>
</dbReference>
<dbReference type="OrthoDB" id="2016337at2759"/>
<organism evidence="2 3">
    <name type="scientific">Mucuna pruriens</name>
    <name type="common">Velvet bean</name>
    <name type="synonym">Dolichos pruriens</name>
    <dbReference type="NCBI Taxonomy" id="157652"/>
    <lineage>
        <taxon>Eukaryota</taxon>
        <taxon>Viridiplantae</taxon>
        <taxon>Streptophyta</taxon>
        <taxon>Embryophyta</taxon>
        <taxon>Tracheophyta</taxon>
        <taxon>Spermatophyta</taxon>
        <taxon>Magnoliopsida</taxon>
        <taxon>eudicotyledons</taxon>
        <taxon>Gunneridae</taxon>
        <taxon>Pentapetalae</taxon>
        <taxon>rosids</taxon>
        <taxon>fabids</taxon>
        <taxon>Fabales</taxon>
        <taxon>Fabaceae</taxon>
        <taxon>Papilionoideae</taxon>
        <taxon>50 kb inversion clade</taxon>
        <taxon>NPAAA clade</taxon>
        <taxon>indigoferoid/millettioid clade</taxon>
        <taxon>Phaseoleae</taxon>
        <taxon>Mucuna</taxon>
    </lineage>
</organism>
<accession>A0A371GH68</accession>
<dbReference type="EMBL" id="QJKJ01005537">
    <property type="protein sequence ID" value="RDX89909.1"/>
    <property type="molecule type" value="Genomic_DNA"/>
</dbReference>
<reference evidence="2" key="1">
    <citation type="submission" date="2018-05" db="EMBL/GenBank/DDBJ databases">
        <title>Draft genome of Mucuna pruriens seed.</title>
        <authorList>
            <person name="Nnadi N.E."/>
            <person name="Vos R."/>
            <person name="Hasami M.H."/>
            <person name="Devisetty U.K."/>
            <person name="Aguiy J.C."/>
        </authorList>
    </citation>
    <scope>NUCLEOTIDE SEQUENCE [LARGE SCALE GENOMIC DNA]</scope>
    <source>
        <strain evidence="2">JCA_2017</strain>
    </source>
</reference>
<dbReference type="InterPro" id="IPR036397">
    <property type="entry name" value="RNaseH_sf"/>
</dbReference>
<dbReference type="GO" id="GO:0003676">
    <property type="term" value="F:nucleic acid binding"/>
    <property type="evidence" value="ECO:0007669"/>
    <property type="project" value="InterPro"/>
</dbReference>
<dbReference type="InterPro" id="IPR001584">
    <property type="entry name" value="Integrase_cat-core"/>
</dbReference>
<keyword evidence="3" id="KW-1185">Reference proteome</keyword>
<gene>
    <name evidence="2" type="ORF">CR513_28304</name>
</gene>
<dbReference type="Gene3D" id="3.30.420.10">
    <property type="entry name" value="Ribonuclease H-like superfamily/Ribonuclease H"/>
    <property type="match status" value="1"/>
</dbReference>
<dbReference type="InterPro" id="IPR050951">
    <property type="entry name" value="Retrovirus_Pol_polyprotein"/>
</dbReference>
<comment type="caution">
    <text evidence="2">The sequence shown here is derived from an EMBL/GenBank/DDBJ whole genome shotgun (WGS) entry which is preliminary data.</text>
</comment>
<evidence type="ECO:0000259" key="1">
    <source>
        <dbReference type="PROSITE" id="PS50994"/>
    </source>
</evidence>
<evidence type="ECO:0000313" key="3">
    <source>
        <dbReference type="Proteomes" id="UP000257109"/>
    </source>
</evidence>
<dbReference type="Proteomes" id="UP000257109">
    <property type="component" value="Unassembled WGS sequence"/>
</dbReference>
<feature type="non-terminal residue" evidence="2">
    <location>
        <position position="1"/>
    </location>
</feature>
<dbReference type="AlphaFoldDB" id="A0A371GH68"/>
<name>A0A371GH68_MUCPR</name>
<dbReference type="PANTHER" id="PTHR37984">
    <property type="entry name" value="PROTEIN CBG26694"/>
    <property type="match status" value="1"/>
</dbReference>